<dbReference type="GO" id="GO:0003735">
    <property type="term" value="F:structural constituent of ribosome"/>
    <property type="evidence" value="ECO:0007669"/>
    <property type="project" value="InterPro"/>
</dbReference>
<evidence type="ECO:0000256" key="3">
    <source>
        <dbReference type="ARBA" id="ARBA00023274"/>
    </source>
</evidence>
<reference evidence="6 7" key="1">
    <citation type="submission" date="2016-03" db="EMBL/GenBank/DDBJ databases">
        <title>Whole genome sequencing of Grifola frondosa 9006-11.</title>
        <authorList>
            <person name="Min B."/>
            <person name="Park H."/>
            <person name="Kim J.-G."/>
            <person name="Cho H."/>
            <person name="Oh Y.-L."/>
            <person name="Kong W.-S."/>
            <person name="Choi I.-G."/>
        </authorList>
    </citation>
    <scope>NUCLEOTIDE SEQUENCE [LARGE SCALE GENOMIC DNA]</scope>
    <source>
        <strain evidence="6 7">9006-11</strain>
    </source>
</reference>
<dbReference type="PANTHER" id="PTHR33343:SF1">
    <property type="entry name" value="LARGE RIBOSOMAL SUBUNIT PROTEIN BL35M"/>
    <property type="match status" value="1"/>
</dbReference>
<organism evidence="6 7">
    <name type="scientific">Grifola frondosa</name>
    <name type="common">Maitake</name>
    <name type="synonym">Polyporus frondosus</name>
    <dbReference type="NCBI Taxonomy" id="5627"/>
    <lineage>
        <taxon>Eukaryota</taxon>
        <taxon>Fungi</taxon>
        <taxon>Dikarya</taxon>
        <taxon>Basidiomycota</taxon>
        <taxon>Agaricomycotina</taxon>
        <taxon>Agaricomycetes</taxon>
        <taxon>Polyporales</taxon>
        <taxon>Grifolaceae</taxon>
        <taxon>Grifola</taxon>
    </lineage>
</organism>
<proteinExistence type="inferred from homology"/>
<name>A0A1C7M3U8_GRIFR</name>
<comment type="caution">
    <text evidence="6">The sequence shown here is derived from an EMBL/GenBank/DDBJ whole genome shotgun (WGS) entry which is preliminary data.</text>
</comment>
<dbReference type="Proteomes" id="UP000092993">
    <property type="component" value="Unassembled WGS sequence"/>
</dbReference>
<protein>
    <recommendedName>
        <fullName evidence="4">50S ribosomal protein L35</fullName>
    </recommendedName>
</protein>
<dbReference type="InterPro" id="IPR021137">
    <property type="entry name" value="Ribosomal_bL35-like"/>
</dbReference>
<feature type="compositionally biased region" description="Basic residues" evidence="5">
    <location>
        <begin position="48"/>
        <end position="63"/>
    </location>
</feature>
<dbReference type="InterPro" id="IPR037229">
    <property type="entry name" value="Ribosomal_bL35_sf"/>
</dbReference>
<dbReference type="SUPFAM" id="SSF143034">
    <property type="entry name" value="L35p-like"/>
    <property type="match status" value="1"/>
</dbReference>
<dbReference type="GO" id="GO:0006412">
    <property type="term" value="P:translation"/>
    <property type="evidence" value="ECO:0007669"/>
    <property type="project" value="InterPro"/>
</dbReference>
<dbReference type="HAMAP" id="MF_00514">
    <property type="entry name" value="Ribosomal_bL35"/>
    <property type="match status" value="1"/>
</dbReference>
<evidence type="ECO:0000313" key="7">
    <source>
        <dbReference type="Proteomes" id="UP000092993"/>
    </source>
</evidence>
<accession>A0A1C7M3U8</accession>
<dbReference type="GO" id="GO:0015934">
    <property type="term" value="C:large ribosomal subunit"/>
    <property type="evidence" value="ECO:0007669"/>
    <property type="project" value="TreeGrafter"/>
</dbReference>
<gene>
    <name evidence="6" type="primary">rpmI</name>
    <name evidence="6" type="ORF">A0H81_08443</name>
</gene>
<dbReference type="Pfam" id="PF01632">
    <property type="entry name" value="Ribosomal_L35p"/>
    <property type="match status" value="1"/>
</dbReference>
<evidence type="ECO:0000256" key="1">
    <source>
        <dbReference type="ARBA" id="ARBA00006598"/>
    </source>
</evidence>
<evidence type="ECO:0000256" key="5">
    <source>
        <dbReference type="SAM" id="MobiDB-lite"/>
    </source>
</evidence>
<keyword evidence="3 4" id="KW-0687">Ribonucleoprotein</keyword>
<dbReference type="PANTHER" id="PTHR33343">
    <property type="entry name" value="54S RIBOSOMAL PROTEIN BL35M"/>
    <property type="match status" value="1"/>
</dbReference>
<sequence length="94" mass="10607">MLFARLLATTRLFSTSAVSQLYKLKTHQGTKKRWRSIASGVFKRGKAGHKHLNVSKSPSRKNRLGQTAYSHGSQTPRLKKLLPYVSVPYPKNVN</sequence>
<dbReference type="FunFam" id="4.10.410.60:FF:000001">
    <property type="entry name" value="50S ribosomal protein L35"/>
    <property type="match status" value="1"/>
</dbReference>
<dbReference type="STRING" id="5627.A0A1C7M3U8"/>
<feature type="region of interest" description="Disordered" evidence="5">
    <location>
        <begin position="48"/>
        <end position="72"/>
    </location>
</feature>
<dbReference type="NCBIfam" id="TIGR00001">
    <property type="entry name" value="rpmI_bact"/>
    <property type="match status" value="1"/>
</dbReference>
<dbReference type="AlphaFoldDB" id="A0A1C7M3U8"/>
<dbReference type="EMBL" id="LUGG01000011">
    <property type="protein sequence ID" value="OBZ71581.1"/>
    <property type="molecule type" value="Genomic_DNA"/>
</dbReference>
<dbReference type="OrthoDB" id="162638at2759"/>
<keyword evidence="2 4" id="KW-0689">Ribosomal protein</keyword>
<comment type="similarity">
    <text evidence="1 4">Belongs to the bacterial ribosomal protein bL35 family.</text>
</comment>
<evidence type="ECO:0000313" key="6">
    <source>
        <dbReference type="EMBL" id="OBZ71581.1"/>
    </source>
</evidence>
<evidence type="ECO:0000256" key="2">
    <source>
        <dbReference type="ARBA" id="ARBA00022980"/>
    </source>
</evidence>
<dbReference type="InterPro" id="IPR001706">
    <property type="entry name" value="Ribosomal_bL35"/>
</dbReference>
<keyword evidence="7" id="KW-1185">Reference proteome</keyword>
<dbReference type="OMA" id="NTQKKML"/>
<dbReference type="Gene3D" id="4.10.410.60">
    <property type="match status" value="1"/>
</dbReference>
<evidence type="ECO:0000256" key="4">
    <source>
        <dbReference type="RuleBase" id="RU000568"/>
    </source>
</evidence>
<dbReference type="PRINTS" id="PR00064">
    <property type="entry name" value="RIBOSOMALL35"/>
</dbReference>